<dbReference type="OrthoDB" id="10521465at2759"/>
<protein>
    <submittedName>
        <fullName evidence="1">17490_t:CDS:1</fullName>
    </submittedName>
</protein>
<comment type="caution">
    <text evidence="1">The sequence shown here is derived from an EMBL/GenBank/DDBJ whole genome shotgun (WGS) entry which is preliminary data.</text>
</comment>
<dbReference type="Proteomes" id="UP001153678">
    <property type="component" value="Unassembled WGS sequence"/>
</dbReference>
<sequence>MRVNLNKETKKQPITTKEREISSQNEVKILNLAVHLEKLTAQLSDVKGVSTEKLRNYEIKRGKNIYFPEIDEVLGIEAFTYGFNAPCE</sequence>
<evidence type="ECO:0000313" key="2">
    <source>
        <dbReference type="Proteomes" id="UP001153678"/>
    </source>
</evidence>
<organism evidence="1 2">
    <name type="scientific">Funneliformis geosporum</name>
    <dbReference type="NCBI Taxonomy" id="1117311"/>
    <lineage>
        <taxon>Eukaryota</taxon>
        <taxon>Fungi</taxon>
        <taxon>Fungi incertae sedis</taxon>
        <taxon>Mucoromycota</taxon>
        <taxon>Glomeromycotina</taxon>
        <taxon>Glomeromycetes</taxon>
        <taxon>Glomerales</taxon>
        <taxon>Glomeraceae</taxon>
        <taxon>Funneliformis</taxon>
    </lineage>
</organism>
<gene>
    <name evidence="1" type="ORF">FWILDA_LOCUS4131</name>
</gene>
<name>A0A9W4WSS2_9GLOM</name>
<dbReference type="AlphaFoldDB" id="A0A9W4WSS2"/>
<accession>A0A9W4WSS2</accession>
<reference evidence="1" key="1">
    <citation type="submission" date="2022-08" db="EMBL/GenBank/DDBJ databases">
        <authorList>
            <person name="Kallberg Y."/>
            <person name="Tangrot J."/>
            <person name="Rosling A."/>
        </authorList>
    </citation>
    <scope>NUCLEOTIDE SEQUENCE</scope>
    <source>
        <strain evidence="1">Wild A</strain>
    </source>
</reference>
<dbReference type="EMBL" id="CAMKVN010000597">
    <property type="protein sequence ID" value="CAI2169542.1"/>
    <property type="molecule type" value="Genomic_DNA"/>
</dbReference>
<evidence type="ECO:0000313" key="1">
    <source>
        <dbReference type="EMBL" id="CAI2169542.1"/>
    </source>
</evidence>
<proteinExistence type="predicted"/>
<keyword evidence="2" id="KW-1185">Reference proteome</keyword>